<keyword evidence="2" id="KW-1185">Reference proteome</keyword>
<evidence type="ECO:0000313" key="1">
    <source>
        <dbReference type="EMBL" id="CAG7824501.1"/>
    </source>
</evidence>
<dbReference type="AlphaFoldDB" id="A0A8J2PR48"/>
<reference evidence="1" key="1">
    <citation type="submission" date="2021-06" db="EMBL/GenBank/DDBJ databases">
        <authorList>
            <person name="Hodson N. C."/>
            <person name="Mongue J. A."/>
            <person name="Jaron S. K."/>
        </authorList>
    </citation>
    <scope>NUCLEOTIDE SEQUENCE</scope>
</reference>
<gene>
    <name evidence="1" type="ORF">AFUS01_LOCUS34653</name>
</gene>
<evidence type="ECO:0000313" key="2">
    <source>
        <dbReference type="Proteomes" id="UP000708208"/>
    </source>
</evidence>
<dbReference type="Proteomes" id="UP000708208">
    <property type="component" value="Unassembled WGS sequence"/>
</dbReference>
<name>A0A8J2PR48_9HEXA</name>
<comment type="caution">
    <text evidence="1">The sequence shown here is derived from an EMBL/GenBank/DDBJ whole genome shotgun (WGS) entry which is preliminary data.</text>
</comment>
<dbReference type="EMBL" id="CAJVCH010533112">
    <property type="protein sequence ID" value="CAG7824501.1"/>
    <property type="molecule type" value="Genomic_DNA"/>
</dbReference>
<organism evidence="1 2">
    <name type="scientific">Allacma fusca</name>
    <dbReference type="NCBI Taxonomy" id="39272"/>
    <lineage>
        <taxon>Eukaryota</taxon>
        <taxon>Metazoa</taxon>
        <taxon>Ecdysozoa</taxon>
        <taxon>Arthropoda</taxon>
        <taxon>Hexapoda</taxon>
        <taxon>Collembola</taxon>
        <taxon>Symphypleona</taxon>
        <taxon>Sminthuridae</taxon>
        <taxon>Allacma</taxon>
    </lineage>
</organism>
<accession>A0A8J2PR48</accession>
<proteinExistence type="predicted"/>
<feature type="non-terminal residue" evidence="1">
    <location>
        <position position="1"/>
    </location>
</feature>
<protein>
    <submittedName>
        <fullName evidence="1">Uncharacterized protein</fullName>
    </submittedName>
</protein>
<sequence>RLKIIISYNIGIVFVWKLQKYNYLWLS</sequence>